<sequence>MEMKLKTLDIEYNTVDDKIKAYLVYPDNGKKYPGIVLIHEIFGLDEHTKDVARRLALEGYVVLAPHLFSSKKLASVLTSENITETMKFMMSIPVEKQRDENYRAEALEKLEDSKKKAVMSVNEVLFIKRPNSLFTEYLSSGVDYLNSLDNVNGKIGSAGFCFGGGMSINLGCTGKTDATVIFYGENPESIDSIKNVKGVVMGLYGGEDMRIDAGIPDLAKALLDNKIPFTLRVFKGAHHAFFNDTRPQTYNKSAAEKSWKMLLDFYKENLS</sequence>
<dbReference type="InterPro" id="IPR051049">
    <property type="entry name" value="Dienelactone_hydrolase-like"/>
</dbReference>
<dbReference type="PANTHER" id="PTHR46623:SF6">
    <property type="entry name" value="ALPHA_BETA-HYDROLASES SUPERFAMILY PROTEIN"/>
    <property type="match status" value="1"/>
</dbReference>
<dbReference type="PANTHER" id="PTHR46623">
    <property type="entry name" value="CARBOXYMETHYLENEBUTENOLIDASE-RELATED"/>
    <property type="match status" value="1"/>
</dbReference>
<dbReference type="InterPro" id="IPR029058">
    <property type="entry name" value="AB_hydrolase_fold"/>
</dbReference>
<dbReference type="GO" id="GO:0016787">
    <property type="term" value="F:hydrolase activity"/>
    <property type="evidence" value="ECO:0007669"/>
    <property type="project" value="InterPro"/>
</dbReference>
<dbReference type="Gene3D" id="3.40.50.1820">
    <property type="entry name" value="alpha/beta hydrolase"/>
    <property type="match status" value="1"/>
</dbReference>
<protein>
    <submittedName>
        <fullName evidence="2">Carboxymethylenebutenolidase</fullName>
    </submittedName>
</protein>
<gene>
    <name evidence="2" type="ORF">BJBARM5_0460</name>
</gene>
<dbReference type="ESTHER" id="9eury-d6gve8">
    <property type="family name" value="Dienelactone_hydrolase"/>
</dbReference>
<name>D6GVE8_PARA5</name>
<evidence type="ECO:0000313" key="2">
    <source>
        <dbReference type="EMBL" id="EFD92786.1"/>
    </source>
</evidence>
<dbReference type="EMBL" id="GG745553">
    <property type="protein sequence ID" value="EFD92786.1"/>
    <property type="molecule type" value="Genomic_DNA"/>
</dbReference>
<proteinExistence type="predicted"/>
<reference evidence="2 3" key="1">
    <citation type="journal article" date="2010" name="Proc. Natl. Acad. Sci. U.S.A.">
        <title>Enigmatic, ultrasmall, uncultivated Archaea.</title>
        <authorList>
            <person name="Baker B.J."/>
            <person name="Comolli L.R."/>
            <person name="Dick G.J."/>
            <person name="Hauser L.J."/>
            <person name="Hyatt D."/>
            <person name="Dill B.D."/>
            <person name="Land M.L."/>
            <person name="Verberkmoes N.C."/>
            <person name="Hettich R.L."/>
            <person name="Banfield J.F."/>
        </authorList>
    </citation>
    <scope>NUCLEOTIDE SEQUENCE [LARGE SCALE GENOMIC DNA]</scope>
</reference>
<organism evidence="2 3">
    <name type="scientific">Candidatus Parvarchaeum acidophilus ARMAN-5</name>
    <dbReference type="NCBI Taxonomy" id="662762"/>
    <lineage>
        <taxon>Archaea</taxon>
        <taxon>Candidatus Parvarchaeota</taxon>
        <taxon>Candidatus Parvarchaeum</taxon>
    </lineage>
</organism>
<dbReference type="Proteomes" id="UP000009376">
    <property type="component" value="Unassembled WGS sequence"/>
</dbReference>
<dbReference type="Pfam" id="PF01738">
    <property type="entry name" value="DLH"/>
    <property type="match status" value="1"/>
</dbReference>
<evidence type="ECO:0000313" key="3">
    <source>
        <dbReference type="Proteomes" id="UP000009376"/>
    </source>
</evidence>
<feature type="domain" description="Dienelactone hydrolase" evidence="1">
    <location>
        <begin position="19"/>
        <end position="268"/>
    </location>
</feature>
<dbReference type="AlphaFoldDB" id="D6GVE8"/>
<evidence type="ECO:0000259" key="1">
    <source>
        <dbReference type="Pfam" id="PF01738"/>
    </source>
</evidence>
<dbReference type="SUPFAM" id="SSF53474">
    <property type="entry name" value="alpha/beta-Hydrolases"/>
    <property type="match status" value="1"/>
</dbReference>
<accession>D6GVE8</accession>
<dbReference type="InterPro" id="IPR002925">
    <property type="entry name" value="Dienelactn_hydro"/>
</dbReference>